<feature type="region of interest" description="Disordered" evidence="1">
    <location>
        <begin position="112"/>
        <end position="145"/>
    </location>
</feature>
<accession>A0A8S5VAF2</accession>
<reference evidence="2" key="1">
    <citation type="journal article" date="2021" name="Proc. Natl. Acad. Sci. U.S.A.">
        <title>A Catalog of Tens of Thousands of Viruses from Human Metagenomes Reveals Hidden Associations with Chronic Diseases.</title>
        <authorList>
            <person name="Tisza M.J."/>
            <person name="Buck C.B."/>
        </authorList>
    </citation>
    <scope>NUCLEOTIDE SEQUENCE</scope>
    <source>
        <strain evidence="2">Ct6bU4</strain>
    </source>
</reference>
<proteinExistence type="predicted"/>
<organism evidence="2">
    <name type="scientific">Siphoviridae sp. ct6bU4</name>
    <dbReference type="NCBI Taxonomy" id="2825344"/>
    <lineage>
        <taxon>Viruses</taxon>
        <taxon>Duplodnaviria</taxon>
        <taxon>Heunggongvirae</taxon>
        <taxon>Uroviricota</taxon>
        <taxon>Caudoviricetes</taxon>
    </lineage>
</organism>
<dbReference type="EMBL" id="BK016234">
    <property type="protein sequence ID" value="DAG03701.1"/>
    <property type="molecule type" value="Genomic_DNA"/>
</dbReference>
<protein>
    <submittedName>
        <fullName evidence="2">Uncharacterized protein</fullName>
    </submittedName>
</protein>
<evidence type="ECO:0000256" key="1">
    <source>
        <dbReference type="SAM" id="MobiDB-lite"/>
    </source>
</evidence>
<evidence type="ECO:0000313" key="2">
    <source>
        <dbReference type="EMBL" id="DAG03701.1"/>
    </source>
</evidence>
<name>A0A8S5VAF2_9CAUD</name>
<sequence>MAVTVKASLRWGELTGTVRVVALSHPAGASAEGSSHPINRGVFADIVLPGVVGGVVRYALVPMVFDSEGLLRLDLPVLVVEAGTASKTVSLDDLVFLRDAQRAIVTTGGMSLASMSTGKQGAPLTPGPTPQPSPGGVGFTDNGDGTVSFEKIGA</sequence>